<comment type="function">
    <text evidence="13">Catalyzes the conversion of GlcNAc-6-P into GlcNAc-1-P during the synthesis of uridine diphosphate/UDP-GlcNAc, which is a biosynthetic precursor of chitin and also supplies the amino sugars for N-linked oligosaccharides of glycoproteins.</text>
</comment>
<evidence type="ECO:0000313" key="23">
    <source>
        <dbReference type="Proteomes" id="UP000472240"/>
    </source>
</evidence>
<keyword evidence="10" id="KW-0961">Cell wall biogenesis/degradation</keyword>
<keyword evidence="17" id="KW-0175">Coiled coil</keyword>
<dbReference type="GO" id="GO:0000287">
    <property type="term" value="F:magnesium ion binding"/>
    <property type="evidence" value="ECO:0007669"/>
    <property type="project" value="InterPro"/>
</dbReference>
<evidence type="ECO:0000256" key="12">
    <source>
        <dbReference type="ARBA" id="ARBA00032065"/>
    </source>
</evidence>
<feature type="binding site" evidence="16">
    <location>
        <position position="280"/>
    </location>
    <ligand>
        <name>Mg(2+)</name>
        <dbReference type="ChEBI" id="CHEBI:18420"/>
    </ligand>
</feature>
<feature type="domain" description="Alpha-D-phosphohexomutase alpha/beta/alpha" evidence="19">
    <location>
        <begin position="51"/>
        <end position="97"/>
    </location>
</feature>
<organism evidence="22 23">
    <name type="scientific">Rhinolophus ferrumequinum</name>
    <name type="common">Greater horseshoe bat</name>
    <dbReference type="NCBI Taxonomy" id="59479"/>
    <lineage>
        <taxon>Eukaryota</taxon>
        <taxon>Metazoa</taxon>
        <taxon>Chordata</taxon>
        <taxon>Craniata</taxon>
        <taxon>Vertebrata</taxon>
        <taxon>Euteleostomi</taxon>
        <taxon>Mammalia</taxon>
        <taxon>Eutheria</taxon>
        <taxon>Laurasiatheria</taxon>
        <taxon>Chiroptera</taxon>
        <taxon>Yinpterochiroptera</taxon>
        <taxon>Rhinolophoidea</taxon>
        <taxon>Rhinolophidae</taxon>
        <taxon>Rhinolophinae</taxon>
        <taxon>Rhinolophus</taxon>
    </lineage>
</organism>
<reference evidence="22 23" key="1">
    <citation type="journal article" date="2015" name="Annu Rev Anim Biosci">
        <title>The Genome 10K Project: a way forward.</title>
        <authorList>
            <person name="Koepfli K.P."/>
            <person name="Paten B."/>
            <person name="O'Brien S.J."/>
            <person name="Koepfli K.P."/>
            <person name="Paten B."/>
            <person name="Antunes A."/>
            <person name="Belov K."/>
            <person name="Bustamante C."/>
            <person name="Castoe T.A."/>
            <person name="Clawson H."/>
            <person name="Crawford A.J."/>
            <person name="Diekhans M."/>
            <person name="Distel D."/>
            <person name="Durbin R."/>
            <person name="Earl D."/>
            <person name="Fujita M.K."/>
            <person name="Gamble T."/>
            <person name="Georges A."/>
            <person name="Gemmell N."/>
            <person name="Gilbert M.T."/>
            <person name="Graves J.M."/>
            <person name="Green R.E."/>
            <person name="Hickey G."/>
            <person name="Jarvis E.D."/>
            <person name="Johnson W."/>
            <person name="Komissarov A."/>
            <person name="Korf I."/>
            <person name="Kuhn R."/>
            <person name="Larkin D.M."/>
            <person name="Lewin H."/>
            <person name="Lopez J.V."/>
            <person name="Ma J."/>
            <person name="Marques-Bonet T."/>
            <person name="Miller W."/>
            <person name="Murphy R."/>
            <person name="Pevzner P."/>
            <person name="Shapiro B."/>
            <person name="Steiner C."/>
            <person name="Tamazian G."/>
            <person name="Venkatesh B."/>
            <person name="Wang J."/>
            <person name="Wayne R."/>
            <person name="Wiley E."/>
            <person name="Yang H."/>
            <person name="Zhang G."/>
            <person name="Haussler D."/>
            <person name="Ryder O."/>
            <person name="O'Brien S.J."/>
        </authorList>
    </citation>
    <scope>NUCLEOTIDE SEQUENCE</scope>
</reference>
<evidence type="ECO:0000256" key="6">
    <source>
        <dbReference type="ARBA" id="ARBA00022723"/>
    </source>
</evidence>
<dbReference type="InterPro" id="IPR016066">
    <property type="entry name" value="A-D-PHexomutase_CS"/>
</dbReference>
<dbReference type="InterPro" id="IPR005843">
    <property type="entry name" value="A-D-PHexomutase_C"/>
</dbReference>
<evidence type="ECO:0000256" key="5">
    <source>
        <dbReference type="ARBA" id="ARBA00022553"/>
    </source>
</evidence>
<comment type="similarity">
    <text evidence="3 14">Belongs to the phosphohexose mutase family.</text>
</comment>
<dbReference type="GO" id="GO:0006048">
    <property type="term" value="P:UDP-N-acetylglucosamine biosynthetic process"/>
    <property type="evidence" value="ECO:0007669"/>
    <property type="project" value="UniProtKB-UniRule"/>
</dbReference>
<dbReference type="Ensembl" id="ENSRFET00010029539.1">
    <property type="protein sequence ID" value="ENSRFEP00010027193.1"/>
    <property type="gene ID" value="ENSRFEG00010017991.1"/>
</dbReference>
<evidence type="ECO:0000259" key="20">
    <source>
        <dbReference type="Pfam" id="PF21404"/>
    </source>
</evidence>
<dbReference type="GO" id="GO:0004610">
    <property type="term" value="F:phosphoacetylglucosamine mutase activity"/>
    <property type="evidence" value="ECO:0007669"/>
    <property type="project" value="UniProtKB-UniRule"/>
</dbReference>
<comment type="catalytic activity">
    <reaction evidence="1 14">
        <text>N-acetyl-alpha-D-glucosamine 1-phosphate = N-acetyl-D-glucosamine 6-phosphate</text>
        <dbReference type="Rhea" id="RHEA:23804"/>
        <dbReference type="ChEBI" id="CHEBI:57513"/>
        <dbReference type="ChEBI" id="CHEBI:57776"/>
        <dbReference type="EC" id="5.4.2.3"/>
    </reaction>
</comment>
<dbReference type="SUPFAM" id="SSF53738">
    <property type="entry name" value="Phosphoglucomutase, first 3 domains"/>
    <property type="match status" value="3"/>
</dbReference>
<feature type="active site" description="Phosphoserine intermediate" evidence="15">
    <location>
        <position position="64"/>
    </location>
</feature>
<evidence type="ECO:0000256" key="16">
    <source>
        <dbReference type="PIRSR" id="PIRSR016408-3"/>
    </source>
</evidence>
<evidence type="ECO:0000256" key="11">
    <source>
        <dbReference type="ARBA" id="ARBA00031926"/>
    </source>
</evidence>
<evidence type="ECO:0000256" key="10">
    <source>
        <dbReference type="ARBA" id="ARBA00023316"/>
    </source>
</evidence>
<evidence type="ECO:0000256" key="14">
    <source>
        <dbReference type="PIRNR" id="PIRNR016408"/>
    </source>
</evidence>
<evidence type="ECO:0000259" key="21">
    <source>
        <dbReference type="Pfam" id="PF21405"/>
    </source>
</evidence>
<feature type="domain" description="Phosphoacetylglucosamine mutase AMG1" evidence="21">
    <location>
        <begin position="178"/>
        <end position="283"/>
    </location>
</feature>
<evidence type="ECO:0000256" key="17">
    <source>
        <dbReference type="SAM" id="Coils"/>
    </source>
</evidence>
<dbReference type="GO" id="GO:0005975">
    <property type="term" value="P:carbohydrate metabolic process"/>
    <property type="evidence" value="ECO:0007669"/>
    <property type="project" value="InterPro"/>
</dbReference>
<dbReference type="Pfam" id="PF21405">
    <property type="entry name" value="AMG1_II"/>
    <property type="match status" value="1"/>
</dbReference>
<feature type="coiled-coil region" evidence="17">
    <location>
        <begin position="347"/>
        <end position="381"/>
    </location>
</feature>
<evidence type="ECO:0000256" key="4">
    <source>
        <dbReference type="ARBA" id="ARBA00012731"/>
    </source>
</evidence>
<evidence type="ECO:0000259" key="19">
    <source>
        <dbReference type="Pfam" id="PF02878"/>
    </source>
</evidence>
<dbReference type="EC" id="5.4.2.3" evidence="4 14"/>
<dbReference type="Pfam" id="PF21404">
    <property type="entry name" value="AMG1_III"/>
    <property type="match status" value="1"/>
</dbReference>
<dbReference type="InterPro" id="IPR005844">
    <property type="entry name" value="A-D-PHexomutase_a/b/a-I"/>
</dbReference>
<dbReference type="CDD" id="cd03086">
    <property type="entry name" value="PGM3"/>
    <property type="match status" value="1"/>
</dbReference>
<dbReference type="GeneTree" id="ENSGT00390000000509"/>
<protein>
    <recommendedName>
        <fullName evidence="4 14">Phosphoacetylglucosamine mutase</fullName>
        <shortName evidence="14">PAGM</shortName>
        <ecNumber evidence="4 14">5.4.2.3</ecNumber>
    </recommendedName>
    <alternativeName>
        <fullName evidence="12 14">Acetylglucosamine phosphomutase</fullName>
    </alternativeName>
    <alternativeName>
        <fullName evidence="11 14">N-acetylglucosamine-phosphate mutase</fullName>
    </alternativeName>
</protein>
<dbReference type="PANTHER" id="PTHR45955">
    <property type="entry name" value="PHOSPHOACETYLGLUCOSAMINE MUTASE"/>
    <property type="match status" value="1"/>
</dbReference>
<evidence type="ECO:0000256" key="3">
    <source>
        <dbReference type="ARBA" id="ARBA00010231"/>
    </source>
</evidence>
<dbReference type="PANTHER" id="PTHR45955:SF1">
    <property type="entry name" value="PHOSPHOACETYLGLUCOSAMINE MUTASE"/>
    <property type="match status" value="1"/>
</dbReference>
<dbReference type="Pfam" id="PF02878">
    <property type="entry name" value="PGM_PMM_I"/>
    <property type="match status" value="2"/>
</dbReference>
<dbReference type="Proteomes" id="UP000472240">
    <property type="component" value="Chromosome 3"/>
</dbReference>
<name>A0A671FX73_RHIFE</name>
<evidence type="ECO:0000256" key="13">
    <source>
        <dbReference type="ARBA" id="ARBA00059527"/>
    </source>
</evidence>
<reference evidence="22" key="4">
    <citation type="submission" date="2025-08" db="UniProtKB">
        <authorList>
            <consortium name="Ensembl"/>
        </authorList>
    </citation>
    <scope>IDENTIFICATION</scope>
</reference>
<keyword evidence="7 14" id="KW-0460">Magnesium</keyword>
<dbReference type="AlphaFoldDB" id="A0A671FX73"/>
<reference evidence="22" key="5">
    <citation type="submission" date="2025-09" db="UniProtKB">
        <authorList>
            <consortium name="Ensembl"/>
        </authorList>
    </citation>
    <scope>IDENTIFICATION</scope>
</reference>
<evidence type="ECO:0000313" key="22">
    <source>
        <dbReference type="Ensembl" id="ENSRFEP00010027193.1"/>
    </source>
</evidence>
<dbReference type="Gene3D" id="3.40.120.10">
    <property type="entry name" value="Alpha-D-Glucose-1,6-Bisphosphate, subunit A, domain 3"/>
    <property type="match status" value="2"/>
</dbReference>
<dbReference type="PROSITE" id="PS00710">
    <property type="entry name" value="PGM_PMM"/>
    <property type="match status" value="1"/>
</dbReference>
<dbReference type="InterPro" id="IPR016657">
    <property type="entry name" value="PAGM"/>
</dbReference>
<feature type="domain" description="Alpha-D-phosphohexomutase C-terminal" evidence="18">
    <location>
        <begin position="439"/>
        <end position="491"/>
    </location>
</feature>
<sequence>MDLDAITKHSALHIKPNGLILQYGTAGFRAKAEHLDHVMFRMGLLAVLRSKQTKSTIGVMVTASHNPEEDNGVKLIDPLGEMLAPSWEEHATCLANAEEQDMQRVLMDISEKAAVDLQRKAFVVIGRDTRPSSEKLSQSVIDGITVLGGQFHDYGLLTTPQLHYMVCCRNTHGGYGTATIEGYYQKLSKAFVELTKQAFCSGDENRSLKVDCANGIGALKLREMEHYFSQGLTVQLFNDGTKGKLNHLCGADFVKSHQKPPQGMEMKSNERCCSFDGDADRIVYYYRDTDGQFHLIDGDKIATLISSFLKELLLEVEESLNIGVVQTAYANGSSTRYLEEVMKVLFSKAAEMKIKQLAEELEDKKRKAAKMLENMINLFNQAAGDAISDMLVIEAILALKGLTVQQWDALYTDLPNRQLKVKVVDRQLISTTDAERRAVTPPGLQEAIDDLVKKYKLSRAFVRPSGTEDVVRVYAEADSQASADSLAREVSLAVCQLAGGVGESPQLGF</sequence>
<dbReference type="GO" id="GO:0030097">
    <property type="term" value="P:hemopoiesis"/>
    <property type="evidence" value="ECO:0007669"/>
    <property type="project" value="TreeGrafter"/>
</dbReference>
<dbReference type="InterPro" id="IPR016055">
    <property type="entry name" value="A-D-PHexomutase_a/b/a-I/II/III"/>
</dbReference>
<comment type="function">
    <text evidence="14">Catalyzes the conversion of GlcNAc-6-P into GlcNAc-1-P during the synthesis of uridine diphosphate/UDP-GlcNAc, a sugar nucleotide critical to multiple glycosylation pathways including protein N- and O-glycosylation.</text>
</comment>
<keyword evidence="23" id="KW-1185">Reference proteome</keyword>
<keyword evidence="6 14" id="KW-0479">Metal-binding</keyword>
<feature type="binding site" evidence="16">
    <location>
        <position position="276"/>
    </location>
    <ligand>
        <name>Mg(2+)</name>
        <dbReference type="ChEBI" id="CHEBI:18420"/>
    </ligand>
</feature>
<dbReference type="FunFam" id="3.30.310.50:FF:000003">
    <property type="entry name" value="Phosphoacetylglucosamine mutase"/>
    <property type="match status" value="1"/>
</dbReference>
<dbReference type="FunFam" id="3.40.120.10:FF:000023">
    <property type="entry name" value="Phosphoacetylglucosamine mutase"/>
    <property type="match status" value="1"/>
</dbReference>
<dbReference type="FunFam" id="3.40.120.10:FF:000013">
    <property type="entry name" value="Phosphoacetylglucosamine mutase"/>
    <property type="match status" value="1"/>
</dbReference>
<dbReference type="Pfam" id="PF00408">
    <property type="entry name" value="PGM_PMM_IV"/>
    <property type="match status" value="1"/>
</dbReference>
<evidence type="ECO:0000259" key="18">
    <source>
        <dbReference type="Pfam" id="PF00408"/>
    </source>
</evidence>
<dbReference type="Gene3D" id="3.30.310.50">
    <property type="entry name" value="Alpha-D-phosphohexomutase, C-terminal domain"/>
    <property type="match status" value="1"/>
</dbReference>
<dbReference type="GO" id="GO:0071555">
    <property type="term" value="P:cell wall organization"/>
    <property type="evidence" value="ECO:0007669"/>
    <property type="project" value="UniProtKB-KW"/>
</dbReference>
<dbReference type="InterPro" id="IPR036900">
    <property type="entry name" value="A-D-PHexomutase_C_sf"/>
</dbReference>
<feature type="binding site" evidence="16">
    <location>
        <position position="278"/>
    </location>
    <ligand>
        <name>Mg(2+)</name>
        <dbReference type="ChEBI" id="CHEBI:18420"/>
    </ligand>
</feature>
<dbReference type="UniPathway" id="UPA00113">
    <property type="reaction ID" value="UER00530"/>
</dbReference>
<keyword evidence="5" id="KW-0597">Phosphoprotein</keyword>
<reference evidence="22 23" key="2">
    <citation type="journal article" date="2018" name="Annu Rev Anim Biosci">
        <title>Bat Biology, Genomes, and the Bat1K Project: To Generate Chromosome-Level Genomes for All Living Bat Species.</title>
        <authorList>
            <person name="Teeling E.C."/>
            <person name="Vernes S.C."/>
            <person name="Davalos L.M."/>
            <person name="Ray D.A."/>
            <person name="Gilbert M.T.P."/>
            <person name="Myers E."/>
        </authorList>
    </citation>
    <scope>NUCLEOTIDE SEQUENCE</scope>
</reference>
<evidence type="ECO:0000256" key="8">
    <source>
        <dbReference type="ARBA" id="ARBA00023235"/>
    </source>
</evidence>
<keyword evidence="8 14" id="KW-0413">Isomerase</keyword>
<feature type="domain" description="Phosphoacetylglucosamine mutase AMG1" evidence="20">
    <location>
        <begin position="297"/>
        <end position="344"/>
    </location>
</feature>
<reference evidence="23" key="3">
    <citation type="submission" date="2018-12" db="EMBL/GenBank/DDBJ databases">
        <title>G10K-VGP greater horseshoe bat female genome, primary haplotype.</title>
        <authorList>
            <person name="Teeling E."/>
            <person name="Myers G."/>
            <person name="Vernes S."/>
            <person name="Pippel M."/>
            <person name="Winkler S."/>
            <person name="Fedrigo O."/>
            <person name="Rhie A."/>
            <person name="Koren S."/>
            <person name="Phillippy A."/>
            <person name="Lewin H."/>
            <person name="Damas J."/>
            <person name="Howe K."/>
            <person name="Mountcastle J."/>
            <person name="Jarvis E.D."/>
        </authorList>
    </citation>
    <scope>NUCLEOTIDE SEQUENCE [LARGE SCALE GENOMIC DNA]</scope>
</reference>
<evidence type="ECO:0000256" key="2">
    <source>
        <dbReference type="ARBA" id="ARBA00004865"/>
    </source>
</evidence>
<evidence type="ECO:0000256" key="15">
    <source>
        <dbReference type="PIRSR" id="PIRSR016408-1"/>
    </source>
</evidence>
<proteinExistence type="inferred from homology"/>
<comment type="cofactor">
    <cofactor evidence="14 16">
        <name>Mg(2+)</name>
        <dbReference type="ChEBI" id="CHEBI:18420"/>
    </cofactor>
    <text evidence="14 16">Binds 1 Mg(2+) ion per subunit.</text>
</comment>
<dbReference type="PIRSF" id="PIRSF016408">
    <property type="entry name" value="PAGM"/>
    <property type="match status" value="1"/>
</dbReference>
<feature type="binding site" description="via phosphate group" evidence="16">
    <location>
        <position position="64"/>
    </location>
    <ligand>
        <name>Mg(2+)</name>
        <dbReference type="ChEBI" id="CHEBI:18420"/>
    </ligand>
</feature>
<gene>
    <name evidence="22" type="primary">PGM3</name>
</gene>
<dbReference type="InterPro" id="IPR049022">
    <property type="entry name" value="AMG1_III"/>
</dbReference>
<evidence type="ECO:0000256" key="1">
    <source>
        <dbReference type="ARBA" id="ARBA00000558"/>
    </source>
</evidence>
<evidence type="ECO:0000256" key="9">
    <source>
        <dbReference type="ARBA" id="ARBA00023277"/>
    </source>
</evidence>
<evidence type="ECO:0000256" key="7">
    <source>
        <dbReference type="ARBA" id="ARBA00022842"/>
    </source>
</evidence>
<comment type="pathway">
    <text evidence="2 14">Nucleotide-sugar biosynthesis; UDP-N-acetyl-alpha-D-glucosamine biosynthesis; N-acetyl-alpha-D-glucosamine 1-phosphate from alpha-D-glucosamine 6-phosphate (route I): step 2/2.</text>
</comment>
<feature type="domain" description="Alpha-D-phosphohexomutase alpha/beta/alpha" evidence="19">
    <location>
        <begin position="116"/>
        <end position="173"/>
    </location>
</feature>
<accession>A0A671FX73</accession>
<dbReference type="InterPro" id="IPR049023">
    <property type="entry name" value="AMG1_II"/>
</dbReference>
<dbReference type="SUPFAM" id="SSF55957">
    <property type="entry name" value="Phosphoglucomutase, C-terminal domain"/>
    <property type="match status" value="1"/>
</dbReference>
<keyword evidence="9" id="KW-0119">Carbohydrate metabolism</keyword>